<comment type="subcellular location">
    <subcellularLocation>
        <location evidence="1">Mitochondrion</location>
    </subcellularLocation>
</comment>
<evidence type="ECO:0000256" key="2">
    <source>
        <dbReference type="ARBA" id="ARBA00007594"/>
    </source>
</evidence>
<dbReference type="PANTHER" id="PTHR15892">
    <property type="entry name" value="MITOCHONDRIAL RIBOSOMAL PROTEIN L30"/>
    <property type="match status" value="1"/>
</dbReference>
<dbReference type="Pfam" id="PF00327">
    <property type="entry name" value="Ribosomal_L30"/>
    <property type="match status" value="1"/>
</dbReference>
<evidence type="ECO:0000256" key="1">
    <source>
        <dbReference type="ARBA" id="ARBA00004173"/>
    </source>
</evidence>
<evidence type="ECO:0000256" key="8">
    <source>
        <dbReference type="ARBA" id="ARBA00035356"/>
    </source>
</evidence>
<reference evidence="10" key="1">
    <citation type="submission" date="2020-03" db="EMBL/GenBank/DDBJ databases">
        <title>Transcriptomic Profiling of the Digestive Tract of the Rat Flea, Xenopsylla cheopis, Following Blood Feeding and Infection with Yersinia pestis.</title>
        <authorList>
            <person name="Bland D.M."/>
            <person name="Martens C.A."/>
            <person name="Virtaneva K."/>
            <person name="Kanakabandi K."/>
            <person name="Long D."/>
            <person name="Rosenke R."/>
            <person name="Saturday G.A."/>
            <person name="Hoyt F.H."/>
            <person name="Bruno D.P."/>
            <person name="Ribeiro J.M.C."/>
            <person name="Hinnebusch J."/>
        </authorList>
    </citation>
    <scope>NUCLEOTIDE SEQUENCE</scope>
</reference>
<evidence type="ECO:0000256" key="6">
    <source>
        <dbReference type="ARBA" id="ARBA00023274"/>
    </source>
</evidence>
<dbReference type="EMBL" id="GIIL01003814">
    <property type="protein sequence ID" value="NOV47540.1"/>
    <property type="molecule type" value="Transcribed_RNA"/>
</dbReference>
<evidence type="ECO:0000259" key="9">
    <source>
        <dbReference type="Pfam" id="PF00327"/>
    </source>
</evidence>
<keyword evidence="4 10" id="KW-0689">Ribosomal protein</keyword>
<proteinExistence type="inferred from homology"/>
<dbReference type="AlphaFoldDB" id="A0A6M2DPE2"/>
<dbReference type="InterPro" id="IPR005996">
    <property type="entry name" value="Ribosomal_uL30_bac-type"/>
</dbReference>
<dbReference type="InterPro" id="IPR036919">
    <property type="entry name" value="Ribo_uL30_ferredoxin-like_sf"/>
</dbReference>
<dbReference type="GO" id="GO:0003735">
    <property type="term" value="F:structural constituent of ribosome"/>
    <property type="evidence" value="ECO:0007669"/>
    <property type="project" value="InterPro"/>
</dbReference>
<sequence>MLLQSLLAKSNNISLVRYYAKQRFEGAVKYERIIYYPKHPDEKDPEFQPAKLFRVQRIKPIKGTPYWERRILKDLGLVDKLTDIAIVKNIPENNSRLWKIKHLIKITPIVFPYGEPTENDIHATFLKENGECIVHKEIVIEAERIKIAEDFRNDVKKLDSDTLKKDSRLKWLNPWN</sequence>
<evidence type="ECO:0000256" key="7">
    <source>
        <dbReference type="ARBA" id="ARBA00035281"/>
    </source>
</evidence>
<keyword evidence="3" id="KW-0809">Transit peptide</keyword>
<organism evidence="10">
    <name type="scientific">Xenopsylla cheopis</name>
    <name type="common">Oriental rat flea</name>
    <name type="synonym">Pulex cheopis</name>
    <dbReference type="NCBI Taxonomy" id="163159"/>
    <lineage>
        <taxon>Eukaryota</taxon>
        <taxon>Metazoa</taxon>
        <taxon>Ecdysozoa</taxon>
        <taxon>Arthropoda</taxon>
        <taxon>Hexapoda</taxon>
        <taxon>Insecta</taxon>
        <taxon>Pterygota</taxon>
        <taxon>Neoptera</taxon>
        <taxon>Endopterygota</taxon>
        <taxon>Siphonaptera</taxon>
        <taxon>Pulicidae</taxon>
        <taxon>Xenopsyllinae</taxon>
        <taxon>Xenopsylla</taxon>
    </lineage>
</organism>
<evidence type="ECO:0000313" key="10">
    <source>
        <dbReference type="EMBL" id="NOV47540.1"/>
    </source>
</evidence>
<evidence type="ECO:0000256" key="3">
    <source>
        <dbReference type="ARBA" id="ARBA00022946"/>
    </source>
</evidence>
<dbReference type="SUPFAM" id="SSF55129">
    <property type="entry name" value="Ribosomal protein L30p/L7e"/>
    <property type="match status" value="1"/>
</dbReference>
<dbReference type="GO" id="GO:0005743">
    <property type="term" value="C:mitochondrial inner membrane"/>
    <property type="evidence" value="ECO:0007669"/>
    <property type="project" value="UniProtKB-ARBA"/>
</dbReference>
<dbReference type="GO" id="GO:0006412">
    <property type="term" value="P:translation"/>
    <property type="evidence" value="ECO:0007669"/>
    <property type="project" value="InterPro"/>
</dbReference>
<dbReference type="CDD" id="cd00355">
    <property type="entry name" value="Ribosomal_L30_like"/>
    <property type="match status" value="1"/>
</dbReference>
<keyword evidence="5" id="KW-0496">Mitochondrion</keyword>
<dbReference type="FunFam" id="3.30.1390.20:FF:000005">
    <property type="entry name" value="39S ribosomal protein L30, mitochondrial"/>
    <property type="match status" value="1"/>
</dbReference>
<evidence type="ECO:0000256" key="5">
    <source>
        <dbReference type="ARBA" id="ARBA00023128"/>
    </source>
</evidence>
<protein>
    <recommendedName>
        <fullName evidence="7">Large ribosomal subunit protein uL30m</fullName>
    </recommendedName>
    <alternativeName>
        <fullName evidence="8">39S ribosomal protein L30, mitochondrial</fullName>
    </alternativeName>
</protein>
<comment type="similarity">
    <text evidence="2">Belongs to the universal ribosomal protein uL30 family.</text>
</comment>
<dbReference type="GO" id="GO:0015934">
    <property type="term" value="C:large ribosomal subunit"/>
    <property type="evidence" value="ECO:0007669"/>
    <property type="project" value="InterPro"/>
</dbReference>
<keyword evidence="6" id="KW-0687">Ribonucleoprotein</keyword>
<dbReference type="InterPro" id="IPR016082">
    <property type="entry name" value="Ribosomal_uL30_ferredoxin-like"/>
</dbReference>
<name>A0A6M2DPE2_XENCH</name>
<dbReference type="Gene3D" id="3.30.1390.20">
    <property type="entry name" value="Ribosomal protein L30, ferredoxin-like fold domain"/>
    <property type="match status" value="1"/>
</dbReference>
<feature type="domain" description="Large ribosomal subunit protein uL30-like ferredoxin-like fold" evidence="9">
    <location>
        <begin position="53"/>
        <end position="104"/>
    </location>
</feature>
<dbReference type="PANTHER" id="PTHR15892:SF2">
    <property type="entry name" value="LARGE RIBOSOMAL SUBUNIT PROTEIN UL30M"/>
    <property type="match status" value="1"/>
</dbReference>
<accession>A0A6M2DPE2</accession>
<evidence type="ECO:0000256" key="4">
    <source>
        <dbReference type="ARBA" id="ARBA00022980"/>
    </source>
</evidence>